<dbReference type="AlphaFoldDB" id="A0AAD9TS39"/>
<proteinExistence type="predicted"/>
<dbReference type="Proteomes" id="UP001280121">
    <property type="component" value="Unassembled WGS sequence"/>
</dbReference>
<dbReference type="PANTHER" id="PTHR47481:SF34">
    <property type="entry name" value="CCHC-TYPE DOMAIN-CONTAINING PROTEIN"/>
    <property type="match status" value="1"/>
</dbReference>
<sequence length="110" mass="12521">MDVATRVMGNNYSKKLWETIRDLFAAHNGSNVVYYKKELRQTQKRGMKVDEYLITMKSDANKLAIAGHPITRNDLISQVLSGLNSNECNLIYANIMNSLIYCGLNFKQDS</sequence>
<reference evidence="1" key="1">
    <citation type="journal article" date="2023" name="Plant J.">
        <title>Genome sequences and population genomics provide insights into the demographic history, inbreeding, and mutation load of two 'living fossil' tree species of Dipteronia.</title>
        <authorList>
            <person name="Feng Y."/>
            <person name="Comes H.P."/>
            <person name="Chen J."/>
            <person name="Zhu S."/>
            <person name="Lu R."/>
            <person name="Zhang X."/>
            <person name="Li P."/>
            <person name="Qiu J."/>
            <person name="Olsen K.M."/>
            <person name="Qiu Y."/>
        </authorList>
    </citation>
    <scope>NUCLEOTIDE SEQUENCE</scope>
    <source>
        <tissue evidence="1">Leaf</tissue>
    </source>
</reference>
<dbReference type="EMBL" id="JANJYI010000007">
    <property type="protein sequence ID" value="KAK2640933.1"/>
    <property type="molecule type" value="Genomic_DNA"/>
</dbReference>
<organism evidence="1 2">
    <name type="scientific">Dipteronia dyeriana</name>
    <dbReference type="NCBI Taxonomy" id="168575"/>
    <lineage>
        <taxon>Eukaryota</taxon>
        <taxon>Viridiplantae</taxon>
        <taxon>Streptophyta</taxon>
        <taxon>Embryophyta</taxon>
        <taxon>Tracheophyta</taxon>
        <taxon>Spermatophyta</taxon>
        <taxon>Magnoliopsida</taxon>
        <taxon>eudicotyledons</taxon>
        <taxon>Gunneridae</taxon>
        <taxon>Pentapetalae</taxon>
        <taxon>rosids</taxon>
        <taxon>malvids</taxon>
        <taxon>Sapindales</taxon>
        <taxon>Sapindaceae</taxon>
        <taxon>Hippocastanoideae</taxon>
        <taxon>Acereae</taxon>
        <taxon>Dipteronia</taxon>
    </lineage>
</organism>
<name>A0AAD9TS39_9ROSI</name>
<evidence type="ECO:0000313" key="2">
    <source>
        <dbReference type="Proteomes" id="UP001280121"/>
    </source>
</evidence>
<accession>A0AAD9TS39</accession>
<protein>
    <submittedName>
        <fullName evidence="1">Uncharacterized protein</fullName>
    </submittedName>
</protein>
<gene>
    <name evidence="1" type="ORF">Ddye_022696</name>
</gene>
<comment type="caution">
    <text evidence="1">The sequence shown here is derived from an EMBL/GenBank/DDBJ whole genome shotgun (WGS) entry which is preliminary data.</text>
</comment>
<evidence type="ECO:0000313" key="1">
    <source>
        <dbReference type="EMBL" id="KAK2640933.1"/>
    </source>
</evidence>
<dbReference type="PANTHER" id="PTHR47481">
    <property type="match status" value="1"/>
</dbReference>
<keyword evidence="2" id="KW-1185">Reference proteome</keyword>